<dbReference type="Proteomes" id="UP000265520">
    <property type="component" value="Unassembled WGS sequence"/>
</dbReference>
<evidence type="ECO:0000313" key="1">
    <source>
        <dbReference type="EMBL" id="MCI93566.1"/>
    </source>
</evidence>
<accession>A0A392VZE0</accession>
<name>A0A392VZE0_9FABA</name>
<protein>
    <submittedName>
        <fullName evidence="1">Disease resistance protein</fullName>
    </submittedName>
</protein>
<comment type="caution">
    <text evidence="1">The sequence shown here is derived from an EMBL/GenBank/DDBJ whole genome shotgun (WGS) entry which is preliminary data.</text>
</comment>
<dbReference type="AlphaFoldDB" id="A0A392VZE0"/>
<reference evidence="1 2" key="1">
    <citation type="journal article" date="2018" name="Front. Plant Sci.">
        <title>Red Clover (Trifolium pratense) and Zigzag Clover (T. medium) - A Picture of Genomic Similarities and Differences.</title>
        <authorList>
            <person name="Dluhosova J."/>
            <person name="Istvanek J."/>
            <person name="Nedelnik J."/>
            <person name="Repkova J."/>
        </authorList>
    </citation>
    <scope>NUCLEOTIDE SEQUENCE [LARGE SCALE GENOMIC DNA]</scope>
    <source>
        <strain evidence="2">cv. 10/8</strain>
        <tissue evidence="1">Leaf</tissue>
    </source>
</reference>
<proteinExistence type="predicted"/>
<feature type="non-terminal residue" evidence="1">
    <location>
        <position position="48"/>
    </location>
</feature>
<dbReference type="EMBL" id="LXQA011332428">
    <property type="protein sequence ID" value="MCI93566.1"/>
    <property type="molecule type" value="Genomic_DNA"/>
</dbReference>
<organism evidence="1 2">
    <name type="scientific">Trifolium medium</name>
    <dbReference type="NCBI Taxonomy" id="97028"/>
    <lineage>
        <taxon>Eukaryota</taxon>
        <taxon>Viridiplantae</taxon>
        <taxon>Streptophyta</taxon>
        <taxon>Embryophyta</taxon>
        <taxon>Tracheophyta</taxon>
        <taxon>Spermatophyta</taxon>
        <taxon>Magnoliopsida</taxon>
        <taxon>eudicotyledons</taxon>
        <taxon>Gunneridae</taxon>
        <taxon>Pentapetalae</taxon>
        <taxon>rosids</taxon>
        <taxon>fabids</taxon>
        <taxon>Fabales</taxon>
        <taxon>Fabaceae</taxon>
        <taxon>Papilionoideae</taxon>
        <taxon>50 kb inversion clade</taxon>
        <taxon>NPAAA clade</taxon>
        <taxon>Hologalegina</taxon>
        <taxon>IRL clade</taxon>
        <taxon>Trifolieae</taxon>
        <taxon>Trifolium</taxon>
    </lineage>
</organism>
<keyword evidence="2" id="KW-1185">Reference proteome</keyword>
<evidence type="ECO:0000313" key="2">
    <source>
        <dbReference type="Proteomes" id="UP000265520"/>
    </source>
</evidence>
<sequence length="48" mass="5278">MAESFLFDIAKSLLGKLGSYAYEEASHIYGVYEELQGFKDTLSIVSGV</sequence>